<dbReference type="PANTHER" id="PTHR10272:SF0">
    <property type="entry name" value="PLATELET-ACTIVATING FACTOR ACETYLHYDROLASE"/>
    <property type="match status" value="1"/>
</dbReference>
<dbReference type="GO" id="GO:0016042">
    <property type="term" value="P:lipid catabolic process"/>
    <property type="evidence" value="ECO:0007669"/>
    <property type="project" value="UniProtKB-KW"/>
</dbReference>
<accession>A0AAD1HCL7</accession>
<dbReference type="Gene3D" id="3.40.50.1820">
    <property type="entry name" value="alpha/beta hydrolase"/>
    <property type="match status" value="1"/>
</dbReference>
<dbReference type="GO" id="GO:0003847">
    <property type="term" value="F:1-alkyl-2-acetylglycerophosphocholine esterase activity"/>
    <property type="evidence" value="ECO:0007669"/>
    <property type="project" value="TreeGrafter"/>
</dbReference>
<sequence length="340" mass="37263">MAGCSQNGDARTEPDPVAPDSTGTVGIRQVEFVDRGTEGTERHLALNVFYPAEAAPADAEPFPMPFYTDVTVYPDLAPADNERHPLILFSHGRGSNGLMYAWFAQELASRGYIVAALNHYRANTYDSSIVYLANKLWQRPKDLTLTANFLVGDAFWGTLIDEDRIGVSGHSQGGFTSLWIGGARVNAEKYLDFQRGWKNNRAVPQHLRDQLPLDAAPALDVADPRIKAVFAMAPGIIQAFGMDKAGLHELKLPTYLIVGARDTQTPPDENAEFAAQNVPGSELNILPGDVDHEIFTNECNQIGRDEFPEACIDAPGVDRTALHREIADAASRFFDSHLRG</sequence>
<dbReference type="InterPro" id="IPR016986">
    <property type="entry name" value="UCP031982_abhydr"/>
</dbReference>
<dbReference type="AlphaFoldDB" id="A0AAD1HCL7"/>
<evidence type="ECO:0000256" key="1">
    <source>
        <dbReference type="ARBA" id="ARBA00022801"/>
    </source>
</evidence>
<dbReference type="PIRSF" id="PIRSF031982">
    <property type="entry name" value="UCP031982_abhydr"/>
    <property type="match status" value="1"/>
</dbReference>
<protein>
    <submittedName>
        <fullName evidence="5">Dienelactone hydrolase</fullName>
    </submittedName>
</protein>
<evidence type="ECO:0000256" key="4">
    <source>
        <dbReference type="SAM" id="MobiDB-lite"/>
    </source>
</evidence>
<dbReference type="InterPro" id="IPR029058">
    <property type="entry name" value="AB_hydrolase_fold"/>
</dbReference>
<evidence type="ECO:0000256" key="2">
    <source>
        <dbReference type="ARBA" id="ARBA00022963"/>
    </source>
</evidence>
<evidence type="ECO:0000313" key="5">
    <source>
        <dbReference type="EMBL" id="BBX02184.1"/>
    </source>
</evidence>
<name>A0AAD1HCL7_9MYCO</name>
<dbReference type="Pfam" id="PF03403">
    <property type="entry name" value="PAF-AH_p_II"/>
    <property type="match status" value="1"/>
</dbReference>
<organism evidence="5 6">
    <name type="scientific">Mycolicibacterium moriokaense</name>
    <dbReference type="NCBI Taxonomy" id="39691"/>
    <lineage>
        <taxon>Bacteria</taxon>
        <taxon>Bacillati</taxon>
        <taxon>Actinomycetota</taxon>
        <taxon>Actinomycetes</taxon>
        <taxon>Mycobacteriales</taxon>
        <taxon>Mycobacteriaceae</taxon>
        <taxon>Mycolicibacterium</taxon>
    </lineage>
</organism>
<keyword evidence="1 5" id="KW-0378">Hydrolase</keyword>
<evidence type="ECO:0000313" key="6">
    <source>
        <dbReference type="Proteomes" id="UP000466681"/>
    </source>
</evidence>
<feature type="region of interest" description="Disordered" evidence="4">
    <location>
        <begin position="1"/>
        <end position="24"/>
    </location>
</feature>
<dbReference type="EMBL" id="AP022560">
    <property type="protein sequence ID" value="BBX02184.1"/>
    <property type="molecule type" value="Genomic_DNA"/>
</dbReference>
<dbReference type="SUPFAM" id="SSF53474">
    <property type="entry name" value="alpha/beta-Hydrolases"/>
    <property type="match status" value="1"/>
</dbReference>
<gene>
    <name evidence="5" type="ORF">MMOR_31200</name>
</gene>
<reference evidence="5 6" key="1">
    <citation type="journal article" date="2019" name="Emerg. Microbes Infect.">
        <title>Comprehensive subspecies identification of 175 nontuberculous mycobacteria species based on 7547 genomic profiles.</title>
        <authorList>
            <person name="Matsumoto Y."/>
            <person name="Kinjo T."/>
            <person name="Motooka D."/>
            <person name="Nabeya D."/>
            <person name="Jung N."/>
            <person name="Uechi K."/>
            <person name="Horii T."/>
            <person name="Iida T."/>
            <person name="Fujita J."/>
            <person name="Nakamura S."/>
        </authorList>
    </citation>
    <scope>NUCLEOTIDE SEQUENCE [LARGE SCALE GENOMIC DNA]</scope>
    <source>
        <strain evidence="5 6">JCM 6375</strain>
    </source>
</reference>
<evidence type="ECO:0000256" key="3">
    <source>
        <dbReference type="ARBA" id="ARBA00023098"/>
    </source>
</evidence>
<keyword evidence="6" id="KW-1185">Reference proteome</keyword>
<keyword evidence="3" id="KW-0443">Lipid metabolism</keyword>
<dbReference type="PANTHER" id="PTHR10272">
    <property type="entry name" value="PLATELET-ACTIVATING FACTOR ACETYLHYDROLASE"/>
    <property type="match status" value="1"/>
</dbReference>
<dbReference type="KEGG" id="mmor:MMOR_31200"/>
<proteinExistence type="predicted"/>
<keyword evidence="2" id="KW-0442">Lipid degradation</keyword>
<dbReference type="Proteomes" id="UP000466681">
    <property type="component" value="Chromosome"/>
</dbReference>